<dbReference type="Gene3D" id="1.10.275.10">
    <property type="entry name" value="Fumarase/aspartase (N-terminal domain)"/>
    <property type="match status" value="1"/>
</dbReference>
<comment type="caution">
    <text evidence="2">The sequence shown here is derived from an EMBL/GenBank/DDBJ whole genome shotgun (WGS) entry which is preliminary data.</text>
</comment>
<gene>
    <name evidence="2" type="ORF">GMARGA_LOCUS26488</name>
</gene>
<dbReference type="Pfam" id="PF00221">
    <property type="entry name" value="Lyase_aromatic"/>
    <property type="match status" value="1"/>
</dbReference>
<evidence type="ECO:0000256" key="1">
    <source>
        <dbReference type="ARBA" id="ARBA00007238"/>
    </source>
</evidence>
<name>A0ABN7W4R0_GIGMA</name>
<evidence type="ECO:0000313" key="3">
    <source>
        <dbReference type="Proteomes" id="UP000789901"/>
    </source>
</evidence>
<dbReference type="EMBL" id="CAJVQB010030945">
    <property type="protein sequence ID" value="CAG8816246.1"/>
    <property type="molecule type" value="Genomic_DNA"/>
</dbReference>
<comment type="similarity">
    <text evidence="1">Belongs to the PAL/histidase family.</text>
</comment>
<keyword evidence="3" id="KW-1185">Reference proteome</keyword>
<dbReference type="Gene3D" id="1.20.200.10">
    <property type="entry name" value="Fumarase/aspartase (Central domain)"/>
    <property type="match status" value="1"/>
</dbReference>
<dbReference type="InterPro" id="IPR024083">
    <property type="entry name" value="Fumarase/histidase_N"/>
</dbReference>
<evidence type="ECO:0000313" key="2">
    <source>
        <dbReference type="EMBL" id="CAG8816246.1"/>
    </source>
</evidence>
<dbReference type="Proteomes" id="UP000789901">
    <property type="component" value="Unassembled WGS sequence"/>
</dbReference>
<reference evidence="2 3" key="1">
    <citation type="submission" date="2021-06" db="EMBL/GenBank/DDBJ databases">
        <authorList>
            <person name="Kallberg Y."/>
            <person name="Tangrot J."/>
            <person name="Rosling A."/>
        </authorList>
    </citation>
    <scope>NUCLEOTIDE SEQUENCE [LARGE SCALE GENOMIC DNA]</scope>
    <source>
        <strain evidence="2 3">120-4 pot B 10/14</strain>
    </source>
</reference>
<dbReference type="InterPro" id="IPR008948">
    <property type="entry name" value="L-Aspartase-like"/>
</dbReference>
<protein>
    <submittedName>
        <fullName evidence="2">5185_t:CDS:1</fullName>
    </submittedName>
</protein>
<dbReference type="CDD" id="cd00332">
    <property type="entry name" value="PAL-HAL"/>
    <property type="match status" value="1"/>
</dbReference>
<sequence>MFQNLHRASQALKLQHFNLKLSTMRYAINIFNRGYVTQQEYQKDVERNFKDLNFHVAPDLQKLNPIVIKGENLTIEDVIQVARFHHEAHLTTDKVIQKRIIASNNYINKAIDEGKAIYGVNTCFGALAKKVLSAEEVYLLQKNLIWDHKCSIGKKLPTEHVRASMLIRANALTRGVSGIRLELIERILKFLNADLIPVVRQYGSIGASGDLIPLAQIAGAITGLDPSFKVTSLIGEIDAHSALEKLGLKPIKLGPKEGLALMNGTSFSTGIATQCIYEVDRLFSLVLHVHSFFIQALQGSIQAFDPFVHKHKPHKGQIWVANKIFDLINDSKFLDDKVSSMKEDGSKLVQDRYSIRCLPQYLGLIADIIAQARKRIEIEINAVTDNPLIDIDRQMIFHQGNFLGQSDAISMDQIRHSLGLIVKHIDTQIALLVAPEFNNNLPASLLGNPKTNISVGLKGLQLCANSIMPILLHQGNPITHLYPTHAEQYNQNINSQSFASANLTWNSIEIMKHYLAIALIFAVQSIELRTFAEFQNYNVRAYLSSKSIPLYKTIYEILGCEMSGKKPLIRNGYEQPLDSYVHKIINDLNDPNGSILNLMV</sequence>
<accession>A0ABN7W4R0</accession>
<dbReference type="InterPro" id="IPR001106">
    <property type="entry name" value="Aromatic_Lyase"/>
</dbReference>
<proteinExistence type="inferred from homology"/>
<dbReference type="InterPro" id="IPR022313">
    <property type="entry name" value="Phe/His_NH3-lyase_AS"/>
</dbReference>
<dbReference type="SUPFAM" id="SSF48557">
    <property type="entry name" value="L-aspartase-like"/>
    <property type="match status" value="1"/>
</dbReference>
<dbReference type="PANTHER" id="PTHR10362">
    <property type="entry name" value="HISTIDINE AMMONIA-LYASE"/>
    <property type="match status" value="1"/>
</dbReference>
<dbReference type="PROSITE" id="PS00488">
    <property type="entry name" value="PAL_HISTIDASE"/>
    <property type="match status" value="1"/>
</dbReference>
<organism evidence="2 3">
    <name type="scientific">Gigaspora margarita</name>
    <dbReference type="NCBI Taxonomy" id="4874"/>
    <lineage>
        <taxon>Eukaryota</taxon>
        <taxon>Fungi</taxon>
        <taxon>Fungi incertae sedis</taxon>
        <taxon>Mucoromycota</taxon>
        <taxon>Glomeromycotina</taxon>
        <taxon>Glomeromycetes</taxon>
        <taxon>Diversisporales</taxon>
        <taxon>Gigasporaceae</taxon>
        <taxon>Gigaspora</taxon>
    </lineage>
</organism>